<dbReference type="AlphaFoldDB" id="A0A5C2S4F2"/>
<dbReference type="EMBL" id="ML122279">
    <property type="protein sequence ID" value="RPD57754.1"/>
    <property type="molecule type" value="Genomic_DNA"/>
</dbReference>
<name>A0A5C2S4F2_9APHY</name>
<protein>
    <submittedName>
        <fullName evidence="1">Uncharacterized protein</fullName>
    </submittedName>
</protein>
<reference evidence="1" key="1">
    <citation type="journal article" date="2018" name="Genome Biol. Evol.">
        <title>Genomics and development of Lentinus tigrinus, a white-rot wood-decaying mushroom with dimorphic fruiting bodies.</title>
        <authorList>
            <person name="Wu B."/>
            <person name="Xu Z."/>
            <person name="Knudson A."/>
            <person name="Carlson A."/>
            <person name="Chen N."/>
            <person name="Kovaka S."/>
            <person name="LaButti K."/>
            <person name="Lipzen A."/>
            <person name="Pennachio C."/>
            <person name="Riley R."/>
            <person name="Schakwitz W."/>
            <person name="Umezawa K."/>
            <person name="Ohm R.A."/>
            <person name="Grigoriev I.V."/>
            <person name="Nagy L.G."/>
            <person name="Gibbons J."/>
            <person name="Hibbett D."/>
        </authorList>
    </citation>
    <scope>NUCLEOTIDE SEQUENCE [LARGE SCALE GENOMIC DNA]</scope>
    <source>
        <strain evidence="1">ALCF2SS1-6</strain>
    </source>
</reference>
<evidence type="ECO:0000313" key="1">
    <source>
        <dbReference type="EMBL" id="RPD57754.1"/>
    </source>
</evidence>
<sequence>MWSCTRVSTLPRCMVYGALRSGVPISHITSVSKRQAGNPQALHLSCVLPVIIHDSSSHRGAYSTHPEVVCPTLRLRSIPFHSQRPVLFLLFHLPGKYVPSAELDSTSTSWTPTRPYAHPIRAPSTPARGLCPTIQVTGCAMYSSFWTAPSDCSRRLPTGTASHHVSTSASTPTGHIHIYIHIYIFPPTYGAHLSDVVRL</sequence>
<evidence type="ECO:0000313" key="2">
    <source>
        <dbReference type="Proteomes" id="UP000313359"/>
    </source>
</evidence>
<keyword evidence="2" id="KW-1185">Reference proteome</keyword>
<gene>
    <name evidence="1" type="ORF">L227DRAFT_223098</name>
</gene>
<organism evidence="1 2">
    <name type="scientific">Lentinus tigrinus ALCF2SS1-6</name>
    <dbReference type="NCBI Taxonomy" id="1328759"/>
    <lineage>
        <taxon>Eukaryota</taxon>
        <taxon>Fungi</taxon>
        <taxon>Dikarya</taxon>
        <taxon>Basidiomycota</taxon>
        <taxon>Agaricomycotina</taxon>
        <taxon>Agaricomycetes</taxon>
        <taxon>Polyporales</taxon>
        <taxon>Polyporaceae</taxon>
        <taxon>Lentinus</taxon>
    </lineage>
</organism>
<dbReference type="Proteomes" id="UP000313359">
    <property type="component" value="Unassembled WGS sequence"/>
</dbReference>
<proteinExistence type="predicted"/>
<accession>A0A5C2S4F2</accession>